<sequence>MHLLTPLTLLLALGTTTLAHPLHRPTHKTKSKADITITESQILTIAPTSNTCDNPPAVGECATAKTAATYTSQSFDKYGVTSKAEQAAVLSLMAFESLDFKYNKNHFPGVAGQGSTYTPKSLINEYFANAIPARNMQSPTFNSKYASSLPSLADKLPSVANSPADLLDLLRANEAFDFGSGAWFLTTQCSDDVRSALQKGDEAGWERYIMGCVGTSVTDERRSYWERAVKALSV</sequence>
<reference evidence="2 3" key="1">
    <citation type="submission" date="2016-10" db="EMBL/GenBank/DDBJ databases">
        <title>Genome sequence of the ascomycete fungus Penicillium subrubescens.</title>
        <authorList>
            <person name="De Vries R.P."/>
            <person name="Peng M."/>
            <person name="Dilokpimol A."/>
            <person name="Hilden K."/>
            <person name="Makela M.R."/>
            <person name="Grigoriev I."/>
            <person name="Riley R."/>
            <person name="Granchi Z."/>
        </authorList>
    </citation>
    <scope>NUCLEOTIDE SEQUENCE [LARGE SCALE GENOMIC DNA]</scope>
    <source>
        <strain evidence="2 3">CBS 132785</strain>
    </source>
</reference>
<name>A0A1Q5TE18_9EURO</name>
<keyword evidence="1" id="KW-0732">Signal</keyword>
<evidence type="ECO:0000313" key="3">
    <source>
        <dbReference type="Proteomes" id="UP000186955"/>
    </source>
</evidence>
<organism evidence="2 3">
    <name type="scientific">Penicillium subrubescens</name>
    <dbReference type="NCBI Taxonomy" id="1316194"/>
    <lineage>
        <taxon>Eukaryota</taxon>
        <taxon>Fungi</taxon>
        <taxon>Dikarya</taxon>
        <taxon>Ascomycota</taxon>
        <taxon>Pezizomycotina</taxon>
        <taxon>Eurotiomycetes</taxon>
        <taxon>Eurotiomycetidae</taxon>
        <taxon>Eurotiales</taxon>
        <taxon>Aspergillaceae</taxon>
        <taxon>Penicillium</taxon>
    </lineage>
</organism>
<keyword evidence="3" id="KW-1185">Reference proteome</keyword>
<dbReference type="Proteomes" id="UP000186955">
    <property type="component" value="Unassembled WGS sequence"/>
</dbReference>
<proteinExistence type="predicted"/>
<dbReference type="EMBL" id="MNBE01000672">
    <property type="protein sequence ID" value="OKO98458.1"/>
    <property type="molecule type" value="Genomic_DNA"/>
</dbReference>
<feature type="chain" id="PRO_5010375478" evidence="1">
    <location>
        <begin position="20"/>
        <end position="234"/>
    </location>
</feature>
<protein>
    <submittedName>
        <fullName evidence="2">Uncharacterized protein</fullName>
    </submittedName>
</protein>
<dbReference type="AlphaFoldDB" id="A0A1Q5TE18"/>
<gene>
    <name evidence="2" type="ORF">PENSUB_9134</name>
</gene>
<evidence type="ECO:0000313" key="2">
    <source>
        <dbReference type="EMBL" id="OKO98458.1"/>
    </source>
</evidence>
<comment type="caution">
    <text evidence="2">The sequence shown here is derived from an EMBL/GenBank/DDBJ whole genome shotgun (WGS) entry which is preliminary data.</text>
</comment>
<feature type="signal peptide" evidence="1">
    <location>
        <begin position="1"/>
        <end position="19"/>
    </location>
</feature>
<dbReference type="STRING" id="1316194.A0A1Q5TE18"/>
<accession>A0A1Q5TE18</accession>
<evidence type="ECO:0000256" key="1">
    <source>
        <dbReference type="SAM" id="SignalP"/>
    </source>
</evidence>